<evidence type="ECO:0000313" key="2">
    <source>
        <dbReference type="Proteomes" id="UP000485058"/>
    </source>
</evidence>
<sequence>MWARQWLRLYGAQDRALHQFCKNVQLEDEMAEVSVAVTVSNSWWSSLAQLAFAAREAGVLTLCC</sequence>
<proteinExistence type="predicted"/>
<keyword evidence="2" id="KW-1185">Reference proteome</keyword>
<dbReference type="Proteomes" id="UP000485058">
    <property type="component" value="Unassembled WGS sequence"/>
</dbReference>
<comment type="caution">
    <text evidence="1">The sequence shown here is derived from an EMBL/GenBank/DDBJ whole genome shotgun (WGS) entry which is preliminary data.</text>
</comment>
<reference evidence="1 2" key="1">
    <citation type="submission" date="2020-02" db="EMBL/GenBank/DDBJ databases">
        <title>Draft genome sequence of Haematococcus lacustris strain NIES-144.</title>
        <authorList>
            <person name="Morimoto D."/>
            <person name="Nakagawa S."/>
            <person name="Yoshida T."/>
            <person name="Sawayama S."/>
        </authorList>
    </citation>
    <scope>NUCLEOTIDE SEQUENCE [LARGE SCALE GENOMIC DNA]</scope>
    <source>
        <strain evidence="1 2">NIES-144</strain>
    </source>
</reference>
<dbReference type="EMBL" id="BLLF01000070">
    <property type="protein sequence ID" value="GFH07039.1"/>
    <property type="molecule type" value="Genomic_DNA"/>
</dbReference>
<protein>
    <submittedName>
        <fullName evidence="1">Uncharacterized protein</fullName>
    </submittedName>
</protein>
<gene>
    <name evidence="1" type="ORF">HaLaN_01782</name>
</gene>
<evidence type="ECO:0000313" key="1">
    <source>
        <dbReference type="EMBL" id="GFH07039.1"/>
    </source>
</evidence>
<accession>A0A699YLW9</accession>
<dbReference type="AlphaFoldDB" id="A0A699YLW9"/>
<name>A0A699YLW9_HAELA</name>
<organism evidence="1 2">
    <name type="scientific">Haematococcus lacustris</name>
    <name type="common">Green alga</name>
    <name type="synonym">Haematococcus pluvialis</name>
    <dbReference type="NCBI Taxonomy" id="44745"/>
    <lineage>
        <taxon>Eukaryota</taxon>
        <taxon>Viridiplantae</taxon>
        <taxon>Chlorophyta</taxon>
        <taxon>core chlorophytes</taxon>
        <taxon>Chlorophyceae</taxon>
        <taxon>CS clade</taxon>
        <taxon>Chlamydomonadales</taxon>
        <taxon>Haematococcaceae</taxon>
        <taxon>Haematococcus</taxon>
    </lineage>
</organism>